<dbReference type="Proteomes" id="UP000694925">
    <property type="component" value="Unplaced"/>
</dbReference>
<gene>
    <name evidence="3" type="primary">LOC108630706</name>
</gene>
<dbReference type="AlphaFoldDB" id="A0AAJ7JBV3"/>
<evidence type="ECO:0000313" key="2">
    <source>
        <dbReference type="Proteomes" id="UP000694925"/>
    </source>
</evidence>
<dbReference type="InterPro" id="IPR043502">
    <property type="entry name" value="DNA/RNA_pol_sf"/>
</dbReference>
<organism evidence="2 3">
    <name type="scientific">Ceratina calcarata</name>
    <dbReference type="NCBI Taxonomy" id="156304"/>
    <lineage>
        <taxon>Eukaryota</taxon>
        <taxon>Metazoa</taxon>
        <taxon>Ecdysozoa</taxon>
        <taxon>Arthropoda</taxon>
        <taxon>Hexapoda</taxon>
        <taxon>Insecta</taxon>
        <taxon>Pterygota</taxon>
        <taxon>Neoptera</taxon>
        <taxon>Endopterygota</taxon>
        <taxon>Hymenoptera</taxon>
        <taxon>Apocrita</taxon>
        <taxon>Aculeata</taxon>
        <taxon>Apoidea</taxon>
        <taxon>Anthophila</taxon>
        <taxon>Apidae</taxon>
        <taxon>Ceratina</taxon>
        <taxon>Zadontomerus</taxon>
    </lineage>
</organism>
<dbReference type="PANTHER" id="PTHR47331">
    <property type="entry name" value="PHD-TYPE DOMAIN-CONTAINING PROTEIN"/>
    <property type="match status" value="1"/>
</dbReference>
<dbReference type="Pfam" id="PF05380">
    <property type="entry name" value="Peptidase_A17"/>
    <property type="match status" value="1"/>
</dbReference>
<sequence>MASASSNDITNSAQAANKDTGKPSTSEVTSHLGSARDCSNKVLLATVWVKYNCIITVSGIGTNHTATVQATTNLLIGPIHQDGPCINIRALILKRLTSYQAIVPFSSDQWEQLKELEWADFYASSTVPIDLIIAQETIFGWVLTSPIQTSNVEPDHINVLHSDIYAEINENIKRFWEIEASPEVSFLSEEDKICEEHFTSTHSRRADGKYVVRLPFKTESPIAIGFSQMIATRSFHQIEKRLEKNPELASEYHAFLKEYLALGHMLDRGEINLQSTQNVFLSHYPVIRQDSSTTRLRVVFNASMRTTNSSTLNDHLLVGPKLQADINAIILRWRSHRFVIAADIAKMFKQIWINPRDTHYQFIVWRENSSDSLKTYELQTVTYGTASAPFIANRVIKQLATDEGTNFPLAVPILNDQIYVDDLLFGADDKALALQLRNSVSVSALLKCDGFHLRKWASNCSQLLAGIPNGDHELASSRPFQEIDGLETLGLFWSTCSDKFQFNFKIEYPENSRYTKRLVLSTIARMFDPLGWTCPVIITAKIFMQKLWMAKLNWDDPLTFELHKQWDEYSSDLKQLRSISIPRWLGLSQVTLNCEIHGFSDASLNAYAAVVFLRVGATTNHANVHLLMAKTKVTPLKPLTIPRLELSASVIMARLIEYIQSTLRQNCPVYCWTDSAVALAWIHKHPSRLKTFAAHRVAEIQGSAINAIWRHVPSEFNPADCASRGLSATQLEQRMLWWSGPPWLSCPPEEWPESTPNPPSEVETEIKREVKTLHSQAITE</sequence>
<dbReference type="RefSeq" id="XP_017889631.1">
    <property type="nucleotide sequence ID" value="XM_018034142.1"/>
</dbReference>
<keyword evidence="2" id="KW-1185">Reference proteome</keyword>
<evidence type="ECO:0000256" key="1">
    <source>
        <dbReference type="SAM" id="MobiDB-lite"/>
    </source>
</evidence>
<dbReference type="SUPFAM" id="SSF56672">
    <property type="entry name" value="DNA/RNA polymerases"/>
    <property type="match status" value="1"/>
</dbReference>
<dbReference type="GO" id="GO:0071897">
    <property type="term" value="P:DNA biosynthetic process"/>
    <property type="evidence" value="ECO:0007669"/>
    <property type="project" value="UniProtKB-ARBA"/>
</dbReference>
<feature type="region of interest" description="Disordered" evidence="1">
    <location>
        <begin position="1"/>
        <end position="32"/>
    </location>
</feature>
<name>A0AAJ7JBV3_9HYME</name>
<dbReference type="InterPro" id="IPR008042">
    <property type="entry name" value="Retrotrans_Pao"/>
</dbReference>
<proteinExistence type="predicted"/>
<dbReference type="GeneID" id="108630706"/>
<accession>A0AAJ7JBV3</accession>
<dbReference type="KEGG" id="ccal:108630706"/>
<reference evidence="3" key="1">
    <citation type="submission" date="2025-08" db="UniProtKB">
        <authorList>
            <consortium name="RefSeq"/>
        </authorList>
    </citation>
    <scope>IDENTIFICATION</scope>
    <source>
        <tissue evidence="3">Whole body</tissue>
    </source>
</reference>
<dbReference type="PANTHER" id="PTHR47331:SF5">
    <property type="entry name" value="RIBONUCLEASE H"/>
    <property type="match status" value="1"/>
</dbReference>
<protein>
    <submittedName>
        <fullName evidence="3">Uncharacterized protein LOC108630706</fullName>
    </submittedName>
</protein>
<evidence type="ECO:0000313" key="3">
    <source>
        <dbReference type="RefSeq" id="XP_017889631.1"/>
    </source>
</evidence>